<gene>
    <name evidence="1" type="ORF">LXT13_07370</name>
</gene>
<organism evidence="1 2">
    <name type="scientific">Pelomonas cellulosilytica</name>
    <dbReference type="NCBI Taxonomy" id="2906762"/>
    <lineage>
        <taxon>Bacteria</taxon>
        <taxon>Pseudomonadati</taxon>
        <taxon>Pseudomonadota</taxon>
        <taxon>Betaproteobacteria</taxon>
        <taxon>Burkholderiales</taxon>
        <taxon>Sphaerotilaceae</taxon>
        <taxon>Roseateles</taxon>
    </lineage>
</organism>
<accession>A0ABS8XTV8</accession>
<evidence type="ECO:0000313" key="1">
    <source>
        <dbReference type="EMBL" id="MCE4554266.1"/>
    </source>
</evidence>
<dbReference type="Pfam" id="PF14085">
    <property type="entry name" value="DUF4265"/>
    <property type="match status" value="1"/>
</dbReference>
<evidence type="ECO:0000313" key="2">
    <source>
        <dbReference type="Proteomes" id="UP001200741"/>
    </source>
</evidence>
<sequence length="153" mass="16981">MNSKSKTVNVSNLQFQLDVEDDWPPVGIESLPFRIDVDGYKLLKPPLFVKGLSVGDVIRPTLDGGGTVSSWSHQTRSGRTTLWLLRLDEPNNLEQVLEKLLELGCNVVKLPQYGCYSIDVPAEVKIGDIDAVLDELNPEFVACAFPSMRHAED</sequence>
<proteinExistence type="predicted"/>
<keyword evidence="2" id="KW-1185">Reference proteome</keyword>
<dbReference type="EMBL" id="JAJTWU010000002">
    <property type="protein sequence ID" value="MCE4554266.1"/>
    <property type="molecule type" value="Genomic_DNA"/>
</dbReference>
<dbReference type="InterPro" id="IPR025361">
    <property type="entry name" value="DUF4265"/>
</dbReference>
<name>A0ABS8XTV8_9BURK</name>
<dbReference type="Proteomes" id="UP001200741">
    <property type="component" value="Unassembled WGS sequence"/>
</dbReference>
<comment type="caution">
    <text evidence="1">The sequence shown here is derived from an EMBL/GenBank/DDBJ whole genome shotgun (WGS) entry which is preliminary data.</text>
</comment>
<reference evidence="1 2" key="1">
    <citation type="submission" date="2021-12" db="EMBL/GenBank/DDBJ databases">
        <title>Genome seq of P8.</title>
        <authorList>
            <person name="Seo T."/>
        </authorList>
    </citation>
    <scope>NUCLEOTIDE SEQUENCE [LARGE SCALE GENOMIC DNA]</scope>
    <source>
        <strain evidence="1 2">P8</strain>
    </source>
</reference>
<protein>
    <submittedName>
        <fullName evidence="1">DUF4265 domain-containing protein</fullName>
    </submittedName>
</protein>
<dbReference type="RefSeq" id="WP_233371172.1">
    <property type="nucleotide sequence ID" value="NZ_JAJTWU010000002.1"/>
</dbReference>